<sequence>ISGPTSDNIIDNENSSDNDMDANRDITLRKAKRQEAPSKSTNLSDSLYECAEGTEGINKGTPYDLIPIRRWMREHYTKLTRNRARCNHCNEKFDIHLNRLCTLHKHLVEAHPDKLTEGEKNEVKFNWTWDYYIAKSGTEALCKLCKVIVRYKNVTQLKNHLKRNHE</sequence>
<keyword evidence="8" id="KW-1185">Reference proteome</keyword>
<name>A0A151XF17_9HYME</name>
<keyword evidence="3" id="KW-0862">Zinc</keyword>
<dbReference type="Pfam" id="PF02892">
    <property type="entry name" value="zf-BED"/>
    <property type="match status" value="1"/>
</dbReference>
<evidence type="ECO:0000256" key="1">
    <source>
        <dbReference type="ARBA" id="ARBA00022723"/>
    </source>
</evidence>
<feature type="region of interest" description="Disordered" evidence="5">
    <location>
        <begin position="1"/>
        <end position="40"/>
    </location>
</feature>
<evidence type="ECO:0000256" key="5">
    <source>
        <dbReference type="SAM" id="MobiDB-lite"/>
    </source>
</evidence>
<keyword evidence="1" id="KW-0479">Metal-binding</keyword>
<evidence type="ECO:0000256" key="4">
    <source>
        <dbReference type="PROSITE-ProRule" id="PRU00027"/>
    </source>
</evidence>
<evidence type="ECO:0000256" key="3">
    <source>
        <dbReference type="ARBA" id="ARBA00022833"/>
    </source>
</evidence>
<feature type="compositionally biased region" description="Basic and acidic residues" evidence="5">
    <location>
        <begin position="21"/>
        <end position="36"/>
    </location>
</feature>
<evidence type="ECO:0000313" key="7">
    <source>
        <dbReference type="EMBL" id="KYQ58868.1"/>
    </source>
</evidence>
<dbReference type="InterPro" id="IPR003656">
    <property type="entry name" value="Znf_BED"/>
</dbReference>
<dbReference type="GO" id="GO:0008270">
    <property type="term" value="F:zinc ion binding"/>
    <property type="evidence" value="ECO:0007669"/>
    <property type="project" value="UniProtKB-KW"/>
</dbReference>
<feature type="non-terminal residue" evidence="7">
    <location>
        <position position="1"/>
    </location>
</feature>
<evidence type="ECO:0000256" key="2">
    <source>
        <dbReference type="ARBA" id="ARBA00022771"/>
    </source>
</evidence>
<feature type="compositionally biased region" description="Low complexity" evidence="5">
    <location>
        <begin position="1"/>
        <end position="13"/>
    </location>
</feature>
<organism evidence="7 8">
    <name type="scientific">Mycetomoellerius zeteki</name>
    <dbReference type="NCBI Taxonomy" id="64791"/>
    <lineage>
        <taxon>Eukaryota</taxon>
        <taxon>Metazoa</taxon>
        <taxon>Ecdysozoa</taxon>
        <taxon>Arthropoda</taxon>
        <taxon>Hexapoda</taxon>
        <taxon>Insecta</taxon>
        <taxon>Pterygota</taxon>
        <taxon>Neoptera</taxon>
        <taxon>Endopterygota</taxon>
        <taxon>Hymenoptera</taxon>
        <taxon>Apocrita</taxon>
        <taxon>Aculeata</taxon>
        <taxon>Formicoidea</taxon>
        <taxon>Formicidae</taxon>
        <taxon>Myrmicinae</taxon>
        <taxon>Mycetomoellerius</taxon>
    </lineage>
</organism>
<proteinExistence type="predicted"/>
<accession>A0A151XF17</accession>
<dbReference type="AlphaFoldDB" id="A0A151XF17"/>
<evidence type="ECO:0000259" key="6">
    <source>
        <dbReference type="PROSITE" id="PS50808"/>
    </source>
</evidence>
<feature type="domain" description="BED-type" evidence="6">
    <location>
        <begin position="123"/>
        <end position="166"/>
    </location>
</feature>
<gene>
    <name evidence="7" type="ORF">ALC60_02126</name>
</gene>
<protein>
    <recommendedName>
        <fullName evidence="6">BED-type domain-containing protein</fullName>
    </recommendedName>
</protein>
<reference evidence="7 8" key="1">
    <citation type="submission" date="2015-09" db="EMBL/GenBank/DDBJ databases">
        <title>Trachymyrmex zeteki WGS genome.</title>
        <authorList>
            <person name="Nygaard S."/>
            <person name="Hu H."/>
            <person name="Boomsma J."/>
            <person name="Zhang G."/>
        </authorList>
    </citation>
    <scope>NUCLEOTIDE SEQUENCE [LARGE SCALE GENOMIC DNA]</scope>
    <source>
        <strain evidence="7">Tzet28-1</strain>
        <tissue evidence="7">Whole body</tissue>
    </source>
</reference>
<dbReference type="PROSITE" id="PS50808">
    <property type="entry name" value="ZF_BED"/>
    <property type="match status" value="1"/>
</dbReference>
<dbReference type="EMBL" id="KQ982227">
    <property type="protein sequence ID" value="KYQ58868.1"/>
    <property type="molecule type" value="Genomic_DNA"/>
</dbReference>
<dbReference type="Proteomes" id="UP000075809">
    <property type="component" value="Unassembled WGS sequence"/>
</dbReference>
<dbReference type="STRING" id="64791.A0A151XF17"/>
<evidence type="ECO:0000313" key="8">
    <source>
        <dbReference type="Proteomes" id="UP000075809"/>
    </source>
</evidence>
<keyword evidence="2 4" id="KW-0863">Zinc-finger</keyword>
<dbReference type="GO" id="GO:0003677">
    <property type="term" value="F:DNA binding"/>
    <property type="evidence" value="ECO:0007669"/>
    <property type="project" value="InterPro"/>
</dbReference>